<dbReference type="eggNOG" id="ENOG502QQEN">
    <property type="taxonomic scope" value="Eukaryota"/>
</dbReference>
<protein>
    <submittedName>
        <fullName evidence="2">Uncharacterized protein LOC104606987 isoform X1</fullName>
    </submittedName>
</protein>
<dbReference type="OMA" id="MWNSLRP"/>
<name>A0A1U8AVZ0_NELNU</name>
<dbReference type="PANTHER" id="PTHR35689:SF1">
    <property type="entry name" value="EARLY ENDOSOME ANTIGEN"/>
    <property type="match status" value="1"/>
</dbReference>
<dbReference type="RefSeq" id="XP_010270766.1">
    <property type="nucleotide sequence ID" value="XM_010272464.2"/>
</dbReference>
<dbReference type="KEGG" id="nnu:104606987"/>
<evidence type="ECO:0000313" key="2">
    <source>
        <dbReference type="RefSeq" id="XP_010270766.1"/>
    </source>
</evidence>
<keyword evidence="1" id="KW-1185">Reference proteome</keyword>
<proteinExistence type="predicted"/>
<evidence type="ECO:0000313" key="1">
    <source>
        <dbReference type="Proteomes" id="UP000189703"/>
    </source>
</evidence>
<dbReference type="FunCoup" id="A0A1U8AVZ0">
    <property type="interactions" value="538"/>
</dbReference>
<dbReference type="Proteomes" id="UP000189703">
    <property type="component" value="Unplaced"/>
</dbReference>
<reference evidence="2" key="1">
    <citation type="submission" date="2025-08" db="UniProtKB">
        <authorList>
            <consortium name="RefSeq"/>
        </authorList>
    </citation>
    <scope>IDENTIFICATION</scope>
</reference>
<dbReference type="STRING" id="4432.A0A1U8AVZ0"/>
<dbReference type="GeneID" id="104606987"/>
<accession>A0A1U8AVZ0</accession>
<gene>
    <name evidence="2" type="primary">LOC104606987</name>
</gene>
<dbReference type="OrthoDB" id="1913731at2759"/>
<dbReference type="PANTHER" id="PTHR35689">
    <property type="entry name" value="EARLY ENDOSOME ANTIGEN"/>
    <property type="match status" value="1"/>
</dbReference>
<sequence length="387" mass="44463">MDLPQEMGDYIKESIDCALGLSVSEKTLHLKLRASEEARKRIQDQYFYLHDRLKEKDEVIERAKAEASMNAQALKKFVEENQKLAIECANLLSQCSRWEKECSLYDRDREALMEFGNEADERAKEAEIRVLEVEDELRRVAEELQFYKHEYETLVCNEARASEELQLLRERIRDLERVRFGECDNNHYPCSQCSSSNTEDQKSQPHILISKPAHNTGFGSTLECQLLESVVASLVDKDAVAANARAFLEANNGVESCQKLLKMWEWLNPSTQNIISLAAEVKTLQKDKEHLKVNLHRAEEEVKVFCEENCILDEENKRLMRLLNRERNHQGSGGKHTCSASAKGNKRKSSPKICAVEKMNDLNGPDSPRQPLSPLYHNSPDSRMHKK</sequence>
<organism evidence="1 2">
    <name type="scientific">Nelumbo nucifera</name>
    <name type="common">Sacred lotus</name>
    <dbReference type="NCBI Taxonomy" id="4432"/>
    <lineage>
        <taxon>Eukaryota</taxon>
        <taxon>Viridiplantae</taxon>
        <taxon>Streptophyta</taxon>
        <taxon>Embryophyta</taxon>
        <taxon>Tracheophyta</taxon>
        <taxon>Spermatophyta</taxon>
        <taxon>Magnoliopsida</taxon>
        <taxon>Proteales</taxon>
        <taxon>Nelumbonaceae</taxon>
        <taxon>Nelumbo</taxon>
    </lineage>
</organism>
<dbReference type="AlphaFoldDB" id="A0A1U8AVZ0"/>